<name>A0ABP9QKE9_9RHOO</name>
<keyword evidence="1" id="KW-1133">Transmembrane helix</keyword>
<accession>A0ABP9QKE9</accession>
<evidence type="ECO:0008006" key="4">
    <source>
        <dbReference type="Google" id="ProtNLM"/>
    </source>
</evidence>
<dbReference type="Pfam" id="PF05656">
    <property type="entry name" value="DUF805"/>
    <property type="match status" value="1"/>
</dbReference>
<comment type="caution">
    <text evidence="2">The sequence shown here is derived from an EMBL/GenBank/DDBJ whole genome shotgun (WGS) entry which is preliminary data.</text>
</comment>
<dbReference type="PANTHER" id="PTHR34980:SF2">
    <property type="entry name" value="INNER MEMBRANE PROTEIN YHAH-RELATED"/>
    <property type="match status" value="1"/>
</dbReference>
<organism evidence="2 3">
    <name type="scientific">Viridibacterium curvum</name>
    <dbReference type="NCBI Taxonomy" id="1101404"/>
    <lineage>
        <taxon>Bacteria</taxon>
        <taxon>Pseudomonadati</taxon>
        <taxon>Pseudomonadota</taxon>
        <taxon>Betaproteobacteria</taxon>
        <taxon>Rhodocyclales</taxon>
        <taxon>Rhodocyclaceae</taxon>
        <taxon>Viridibacterium</taxon>
    </lineage>
</organism>
<feature type="transmembrane region" description="Helical" evidence="1">
    <location>
        <begin position="21"/>
        <end position="41"/>
    </location>
</feature>
<keyword evidence="1" id="KW-0812">Transmembrane</keyword>
<reference evidence="3" key="1">
    <citation type="journal article" date="2019" name="Int. J. Syst. Evol. Microbiol.">
        <title>The Global Catalogue of Microorganisms (GCM) 10K type strain sequencing project: providing services to taxonomists for standard genome sequencing and annotation.</title>
        <authorList>
            <consortium name="The Broad Institute Genomics Platform"/>
            <consortium name="The Broad Institute Genome Sequencing Center for Infectious Disease"/>
            <person name="Wu L."/>
            <person name="Ma J."/>
        </authorList>
    </citation>
    <scope>NUCLEOTIDE SEQUENCE [LARGE SCALE GENOMIC DNA]</scope>
    <source>
        <strain evidence="3">JCM 18715</strain>
    </source>
</reference>
<dbReference type="InterPro" id="IPR008523">
    <property type="entry name" value="DUF805"/>
</dbReference>
<keyword evidence="1" id="KW-0472">Membrane</keyword>
<proteinExistence type="predicted"/>
<evidence type="ECO:0000313" key="2">
    <source>
        <dbReference type="EMBL" id="GAA5163482.1"/>
    </source>
</evidence>
<keyword evidence="3" id="KW-1185">Reference proteome</keyword>
<gene>
    <name evidence="2" type="ORF">GCM10025770_15700</name>
</gene>
<evidence type="ECO:0000313" key="3">
    <source>
        <dbReference type="Proteomes" id="UP001500547"/>
    </source>
</evidence>
<evidence type="ECO:0000256" key="1">
    <source>
        <dbReference type="SAM" id="Phobius"/>
    </source>
</evidence>
<sequence length="125" mass="14003">MSFRARFLSLRGRLPRAAFNLSLLAWFCVTTVLFVFLEARFGSQSTLFLYPPAAWCLLALVAKRLHDHGRSLLSLLWGLIPLFGPLYLALVLLCWRGSQGENQYGDDVLQRGADYLQVAVTGVQA</sequence>
<dbReference type="Proteomes" id="UP001500547">
    <property type="component" value="Unassembled WGS sequence"/>
</dbReference>
<dbReference type="PANTHER" id="PTHR34980">
    <property type="entry name" value="INNER MEMBRANE PROTEIN-RELATED-RELATED"/>
    <property type="match status" value="1"/>
</dbReference>
<feature type="transmembrane region" description="Helical" evidence="1">
    <location>
        <begin position="72"/>
        <end position="93"/>
    </location>
</feature>
<protein>
    <recommendedName>
        <fullName evidence="4">DUF805 domain-containing protein</fullName>
    </recommendedName>
</protein>
<dbReference type="EMBL" id="BAABLD010000008">
    <property type="protein sequence ID" value="GAA5163482.1"/>
    <property type="molecule type" value="Genomic_DNA"/>
</dbReference>